<organism evidence="2 3">
    <name type="scientific">Paraburkholderia megapolitana</name>
    <dbReference type="NCBI Taxonomy" id="420953"/>
    <lineage>
        <taxon>Bacteria</taxon>
        <taxon>Pseudomonadati</taxon>
        <taxon>Pseudomonadota</taxon>
        <taxon>Betaproteobacteria</taxon>
        <taxon>Burkholderiales</taxon>
        <taxon>Burkholderiaceae</taxon>
        <taxon>Paraburkholderia</taxon>
    </lineage>
</organism>
<dbReference type="InterPro" id="IPR001509">
    <property type="entry name" value="Epimerase_deHydtase"/>
</dbReference>
<proteinExistence type="predicted"/>
<dbReference type="STRING" id="420953.SAMN05192543_109106"/>
<dbReference type="SUPFAM" id="SSF51735">
    <property type="entry name" value="NAD(P)-binding Rossmann-fold domains"/>
    <property type="match status" value="1"/>
</dbReference>
<keyword evidence="3" id="KW-1185">Reference proteome</keyword>
<evidence type="ECO:0000313" key="2">
    <source>
        <dbReference type="EMBL" id="SFJ65970.1"/>
    </source>
</evidence>
<dbReference type="GO" id="GO:0004029">
    <property type="term" value="F:aldehyde dehydrogenase (NAD+) activity"/>
    <property type="evidence" value="ECO:0007669"/>
    <property type="project" value="TreeGrafter"/>
</dbReference>
<accession>A0A1I3T5R8</accession>
<dbReference type="PANTHER" id="PTHR48079">
    <property type="entry name" value="PROTEIN YEEZ"/>
    <property type="match status" value="1"/>
</dbReference>
<gene>
    <name evidence="2" type="ORF">SAMN05192543_109106</name>
</gene>
<dbReference type="PANTHER" id="PTHR48079:SF6">
    <property type="entry name" value="NAD(P)-BINDING DOMAIN-CONTAINING PROTEIN-RELATED"/>
    <property type="match status" value="1"/>
</dbReference>
<protein>
    <submittedName>
        <fullName evidence="2">Nucleoside-diphosphate-sugar epimerase</fullName>
    </submittedName>
</protein>
<evidence type="ECO:0000259" key="1">
    <source>
        <dbReference type="Pfam" id="PF01370"/>
    </source>
</evidence>
<evidence type="ECO:0000313" key="3">
    <source>
        <dbReference type="Proteomes" id="UP000199548"/>
    </source>
</evidence>
<dbReference type="Pfam" id="PF01370">
    <property type="entry name" value="Epimerase"/>
    <property type="match status" value="1"/>
</dbReference>
<dbReference type="OrthoDB" id="9787292at2"/>
<dbReference type="RefSeq" id="WP_091017851.1">
    <property type="nucleotide sequence ID" value="NZ_CP041743.1"/>
</dbReference>
<dbReference type="EMBL" id="FOQU01000009">
    <property type="protein sequence ID" value="SFJ65970.1"/>
    <property type="molecule type" value="Genomic_DNA"/>
</dbReference>
<dbReference type="Proteomes" id="UP000199548">
    <property type="component" value="Unassembled WGS sequence"/>
</dbReference>
<dbReference type="InterPro" id="IPR036291">
    <property type="entry name" value="NAD(P)-bd_dom_sf"/>
</dbReference>
<dbReference type="Gene3D" id="3.40.50.720">
    <property type="entry name" value="NAD(P)-binding Rossmann-like Domain"/>
    <property type="match status" value="1"/>
</dbReference>
<name>A0A1I3T5R8_9BURK</name>
<feature type="domain" description="NAD-dependent epimerase/dehydratase" evidence="1">
    <location>
        <begin position="3"/>
        <end position="212"/>
    </location>
</feature>
<dbReference type="AlphaFoldDB" id="A0A1I3T5R8"/>
<dbReference type="CDD" id="cd05262">
    <property type="entry name" value="SDR_a7"/>
    <property type="match status" value="1"/>
</dbReference>
<reference evidence="2 3" key="1">
    <citation type="submission" date="2016-10" db="EMBL/GenBank/DDBJ databases">
        <authorList>
            <person name="de Groot N.N."/>
        </authorList>
    </citation>
    <scope>NUCLEOTIDE SEQUENCE [LARGE SCALE GENOMIC DNA]</scope>
    <source>
        <strain evidence="2 3">LMG 23650</strain>
    </source>
</reference>
<dbReference type="InterPro" id="IPR051783">
    <property type="entry name" value="NAD(P)-dependent_oxidoreduct"/>
</dbReference>
<dbReference type="GO" id="GO:0005737">
    <property type="term" value="C:cytoplasm"/>
    <property type="evidence" value="ECO:0007669"/>
    <property type="project" value="TreeGrafter"/>
</dbReference>
<sequence>MRVFVTGANGFVGSAVVNELLSAGHHVLGLVRSEAAAHSLASRGGEALYGSLEDLDSLRNGVAATDGVIHTAFNHDMSKFAESSEVERRAIEAIGAALAGSDRPLLVSSGVALLAPGRLATEDDTRNPDPAVFPRLPEAAATLLVERGVHASAVRLAPSVHGDGDSGFVPRLIDIARRLGVSAYVGDGLNRWPAVHRLDAARVYRLAIERGSIGSRYHAIAEEGIAFNEIAGVIGRRLELPVVSISAEEAADHFGRLAQFVGNDIPTSSVQTRAWLNWTPTQPGLIADLDRARYFER</sequence>